<dbReference type="Proteomes" id="UP000746741">
    <property type="component" value="Unassembled WGS sequence"/>
</dbReference>
<comment type="caution">
    <text evidence="4">The sequence shown here is derived from an EMBL/GenBank/DDBJ whole genome shotgun (WGS) entry which is preliminary data.</text>
</comment>
<evidence type="ECO:0000256" key="3">
    <source>
        <dbReference type="ARBA" id="ARBA00023027"/>
    </source>
</evidence>
<keyword evidence="5" id="KW-1185">Reference proteome</keyword>
<keyword evidence="1" id="KW-0479">Metal-binding</keyword>
<gene>
    <name evidence="4" type="ORF">GWK15_21420</name>
</gene>
<accession>A0ABX1EVG7</accession>
<dbReference type="Pfam" id="PF04166">
    <property type="entry name" value="PdxA"/>
    <property type="match status" value="1"/>
</dbReference>
<dbReference type="EMBL" id="JAAVUP010000010">
    <property type="protein sequence ID" value="NKE19531.1"/>
    <property type="molecule type" value="Genomic_DNA"/>
</dbReference>
<dbReference type="Gene3D" id="3.40.718.10">
    <property type="entry name" value="Isopropylmalate Dehydrogenase"/>
    <property type="match status" value="1"/>
</dbReference>
<evidence type="ECO:0000256" key="2">
    <source>
        <dbReference type="ARBA" id="ARBA00023002"/>
    </source>
</evidence>
<name>A0ABX1EVG7_9PROT</name>
<dbReference type="PANTHER" id="PTHR30004">
    <property type="entry name" value="4-HYDROXYTHREONINE-4-PHOSPHATE DEHYDROGENASE"/>
    <property type="match status" value="1"/>
</dbReference>
<dbReference type="RefSeq" id="WP_168043434.1">
    <property type="nucleotide sequence ID" value="NZ_JAAEDK010000021.1"/>
</dbReference>
<organism evidence="4 5">
    <name type="scientific">Neoroseomonas oryzicola</name>
    <dbReference type="NCBI Taxonomy" id="535904"/>
    <lineage>
        <taxon>Bacteria</taxon>
        <taxon>Pseudomonadati</taxon>
        <taxon>Pseudomonadota</taxon>
        <taxon>Alphaproteobacteria</taxon>
        <taxon>Acetobacterales</taxon>
        <taxon>Acetobacteraceae</taxon>
        <taxon>Neoroseomonas</taxon>
    </lineage>
</organism>
<evidence type="ECO:0000313" key="5">
    <source>
        <dbReference type="Proteomes" id="UP000746741"/>
    </source>
</evidence>
<sequence>MSKDASLAGLPRLALAMGDAAGISPELTAKVLADDAVRSAAEITVIGDARVLAEGARIAGLALDIDLVRDGEVPPRRTPGRPLLVDLQHCDPADVPRGEISEQGGRFATRNFLRALKMAAAGEADAVCFSPFNKAAMRLVTPGYEDEIGFTAEAIGFHGTAKEFNVLEGLWNARVTSHVPLKDVAALLTQDAILDNLRLTHEALRAAGVARPRIAVAALNPHAGDNGNFGREEIDVIGPAVDAGRRAQIACDGPFPADTVFVRAKRGDFDAVLTMYHDQGQIAMKLLGFEAGVTLLGGFPFPICTAAHGTAYDIAGKGIAHPGAMRNAMLLAARMAHRNAAASEGPAA</sequence>
<evidence type="ECO:0000256" key="1">
    <source>
        <dbReference type="ARBA" id="ARBA00022723"/>
    </source>
</evidence>
<dbReference type="SUPFAM" id="SSF53659">
    <property type="entry name" value="Isocitrate/Isopropylmalate dehydrogenase-like"/>
    <property type="match status" value="1"/>
</dbReference>
<protein>
    <submittedName>
        <fullName evidence="4">4-hydroxythreonine-4-phosphate dehydrogenase PdxA</fullName>
    </submittedName>
</protein>
<keyword evidence="3" id="KW-0520">NAD</keyword>
<proteinExistence type="predicted"/>
<reference evidence="4 5" key="1">
    <citation type="submission" date="2020-02" db="EMBL/GenBank/DDBJ databases">
        <authorList>
            <person name="Sun Q."/>
            <person name="Inoue M."/>
        </authorList>
    </citation>
    <scope>NUCLEOTIDE SEQUENCE [LARGE SCALE GENOMIC DNA]</scope>
    <source>
        <strain evidence="4 5">KCTC 22478</strain>
    </source>
</reference>
<dbReference type="InterPro" id="IPR005255">
    <property type="entry name" value="PdxA_fam"/>
</dbReference>
<keyword evidence="2" id="KW-0560">Oxidoreductase</keyword>
<evidence type="ECO:0000313" key="4">
    <source>
        <dbReference type="EMBL" id="NKE19531.1"/>
    </source>
</evidence>
<dbReference type="PANTHER" id="PTHR30004:SF3">
    <property type="entry name" value="4-HYDROXYTHREONINE-4-PHOSPHATE DEHYDROGENASE 2-RELATED"/>
    <property type="match status" value="1"/>
</dbReference>